<comment type="cofactor">
    <cofactor evidence="2">
        <name>Mg(2+)</name>
        <dbReference type="ChEBI" id="CHEBI:18420"/>
    </cofactor>
</comment>
<evidence type="ECO:0000313" key="13">
    <source>
        <dbReference type="Proteomes" id="UP000638848"/>
    </source>
</evidence>
<comment type="similarity">
    <text evidence="3">Belongs to the glycosyltransferase 2 family.</text>
</comment>
<dbReference type="RefSeq" id="WP_188539159.1">
    <property type="nucleotide sequence ID" value="NZ_BMEQ01000023.1"/>
</dbReference>
<dbReference type="PANTHER" id="PTHR48090:SF10">
    <property type="entry name" value="GLUCOSYL-3-PHOSPHOGLYCERATE SYNTHASE"/>
    <property type="match status" value="1"/>
</dbReference>
<dbReference type="AlphaFoldDB" id="A0A917H437"/>
<evidence type="ECO:0000256" key="1">
    <source>
        <dbReference type="ARBA" id="ARBA00001936"/>
    </source>
</evidence>
<dbReference type="Gene3D" id="3.90.550.10">
    <property type="entry name" value="Spore Coat Polysaccharide Biosynthesis Protein SpsA, Chain A"/>
    <property type="match status" value="1"/>
</dbReference>
<dbReference type="InterPro" id="IPR050256">
    <property type="entry name" value="Glycosyltransferase_2"/>
</dbReference>
<evidence type="ECO:0000256" key="4">
    <source>
        <dbReference type="ARBA" id="ARBA00022676"/>
    </source>
</evidence>
<keyword evidence="6" id="KW-0460">Magnesium</keyword>
<evidence type="ECO:0000256" key="2">
    <source>
        <dbReference type="ARBA" id="ARBA00001946"/>
    </source>
</evidence>
<evidence type="ECO:0000256" key="7">
    <source>
        <dbReference type="ARBA" id="ARBA00039022"/>
    </source>
</evidence>
<protein>
    <recommendedName>
        <fullName evidence="8">Glucosyl-3-phosphoglycerate synthase</fullName>
        <ecNumber evidence="7">2.4.1.266</ecNumber>
    </recommendedName>
</protein>
<dbReference type="PANTHER" id="PTHR48090">
    <property type="entry name" value="UNDECAPRENYL-PHOSPHATE 4-DEOXY-4-FORMAMIDO-L-ARABINOSE TRANSFERASE-RELATED"/>
    <property type="match status" value="1"/>
</dbReference>
<feature type="domain" description="Glycosyltransferase 2-like" evidence="11">
    <location>
        <begin position="34"/>
        <end position="128"/>
    </location>
</feature>
<dbReference type="Pfam" id="PF00535">
    <property type="entry name" value="Glycos_transf_2"/>
    <property type="match status" value="1"/>
</dbReference>
<evidence type="ECO:0000256" key="10">
    <source>
        <dbReference type="ARBA" id="ARBA00048997"/>
    </source>
</evidence>
<accession>A0A917H437</accession>
<name>A0A917H437_9MICC</name>
<evidence type="ECO:0000313" key="12">
    <source>
        <dbReference type="EMBL" id="GGG66133.1"/>
    </source>
</evidence>
<evidence type="ECO:0000256" key="9">
    <source>
        <dbReference type="ARBA" id="ARBA00048689"/>
    </source>
</evidence>
<keyword evidence="4" id="KW-0328">Glycosyltransferase</keyword>
<organism evidence="12 13">
    <name type="scientific">Kocuria dechangensis</name>
    <dbReference type="NCBI Taxonomy" id="1176249"/>
    <lineage>
        <taxon>Bacteria</taxon>
        <taxon>Bacillati</taxon>
        <taxon>Actinomycetota</taxon>
        <taxon>Actinomycetes</taxon>
        <taxon>Micrococcales</taxon>
        <taxon>Micrococcaceae</taxon>
        <taxon>Kocuria</taxon>
    </lineage>
</organism>
<evidence type="ECO:0000256" key="5">
    <source>
        <dbReference type="ARBA" id="ARBA00022679"/>
    </source>
</evidence>
<keyword evidence="13" id="KW-1185">Reference proteome</keyword>
<dbReference type="EMBL" id="BMEQ01000023">
    <property type="protein sequence ID" value="GGG66133.1"/>
    <property type="molecule type" value="Genomic_DNA"/>
</dbReference>
<dbReference type="InterPro" id="IPR001173">
    <property type="entry name" value="Glyco_trans_2-like"/>
</dbReference>
<dbReference type="Proteomes" id="UP000638848">
    <property type="component" value="Unassembled WGS sequence"/>
</dbReference>
<reference evidence="12" key="2">
    <citation type="submission" date="2020-09" db="EMBL/GenBank/DDBJ databases">
        <authorList>
            <person name="Sun Q."/>
            <person name="Zhou Y."/>
        </authorList>
    </citation>
    <scope>NUCLEOTIDE SEQUENCE</scope>
    <source>
        <strain evidence="12">CGMCC 1.12187</strain>
    </source>
</reference>
<evidence type="ECO:0000256" key="8">
    <source>
        <dbReference type="ARBA" id="ARBA00040894"/>
    </source>
</evidence>
<proteinExistence type="inferred from homology"/>
<evidence type="ECO:0000259" key="11">
    <source>
        <dbReference type="Pfam" id="PF00535"/>
    </source>
</evidence>
<gene>
    <name evidence="12" type="ORF">GCM10011374_32690</name>
</gene>
<comment type="cofactor">
    <cofactor evidence="1">
        <name>Mn(2+)</name>
        <dbReference type="ChEBI" id="CHEBI:29035"/>
    </cofactor>
</comment>
<comment type="caution">
    <text evidence="12">The sequence shown here is derived from an EMBL/GenBank/DDBJ whole genome shotgun (WGS) entry which is preliminary data.</text>
</comment>
<comment type="catalytic activity">
    <reaction evidence="9">
        <text>(2R)-3-phosphoglycerate + UDP-alpha-D-glucose = (2R)-2-O-(alpha-D-glucopyranosyl)-3-phospho-glycerate + UDP + H(+)</text>
        <dbReference type="Rhea" id="RHEA:31319"/>
        <dbReference type="ChEBI" id="CHEBI:15378"/>
        <dbReference type="ChEBI" id="CHEBI:58223"/>
        <dbReference type="ChEBI" id="CHEBI:58272"/>
        <dbReference type="ChEBI" id="CHEBI:58885"/>
        <dbReference type="ChEBI" id="CHEBI:62600"/>
        <dbReference type="EC" id="2.4.1.266"/>
    </reaction>
    <physiologicalReaction direction="left-to-right" evidence="9">
        <dbReference type="Rhea" id="RHEA:31320"/>
    </physiologicalReaction>
</comment>
<dbReference type="SUPFAM" id="SSF53448">
    <property type="entry name" value="Nucleotide-diphospho-sugar transferases"/>
    <property type="match status" value="1"/>
</dbReference>
<dbReference type="InterPro" id="IPR029044">
    <property type="entry name" value="Nucleotide-diphossugar_trans"/>
</dbReference>
<dbReference type="CDD" id="cd00761">
    <property type="entry name" value="Glyco_tranf_GTA_type"/>
    <property type="match status" value="1"/>
</dbReference>
<dbReference type="GO" id="GO:0016757">
    <property type="term" value="F:glycosyltransferase activity"/>
    <property type="evidence" value="ECO:0007669"/>
    <property type="project" value="UniProtKB-KW"/>
</dbReference>
<dbReference type="EC" id="2.4.1.266" evidence="7"/>
<evidence type="ECO:0000256" key="6">
    <source>
        <dbReference type="ARBA" id="ARBA00022842"/>
    </source>
</evidence>
<evidence type="ECO:0000256" key="3">
    <source>
        <dbReference type="ARBA" id="ARBA00006739"/>
    </source>
</evidence>
<reference evidence="12" key="1">
    <citation type="journal article" date="2014" name="Int. J. Syst. Evol. Microbiol.">
        <title>Complete genome sequence of Corynebacterium casei LMG S-19264T (=DSM 44701T), isolated from a smear-ripened cheese.</title>
        <authorList>
            <consortium name="US DOE Joint Genome Institute (JGI-PGF)"/>
            <person name="Walter F."/>
            <person name="Albersmeier A."/>
            <person name="Kalinowski J."/>
            <person name="Ruckert C."/>
        </authorList>
    </citation>
    <scope>NUCLEOTIDE SEQUENCE</scope>
    <source>
        <strain evidence="12">CGMCC 1.12187</strain>
    </source>
</reference>
<comment type="catalytic activity">
    <reaction evidence="10">
        <text>an NDP-alpha-D-glucose + (2R)-3-phosphoglycerate = (2R)-2-O-(alpha-D-glucopyranosyl)-3-phospho-glycerate + a ribonucleoside 5'-diphosphate + H(+)</text>
        <dbReference type="Rhea" id="RHEA:47244"/>
        <dbReference type="ChEBI" id="CHEBI:15378"/>
        <dbReference type="ChEBI" id="CHEBI:57930"/>
        <dbReference type="ChEBI" id="CHEBI:58272"/>
        <dbReference type="ChEBI" id="CHEBI:62600"/>
        <dbReference type="ChEBI" id="CHEBI:76533"/>
        <dbReference type="EC" id="2.4.1.266"/>
    </reaction>
    <physiologicalReaction direction="left-to-right" evidence="10">
        <dbReference type="Rhea" id="RHEA:47245"/>
    </physiologicalReaction>
</comment>
<sequence length="322" mass="34822">MRQDVQEWFSTRSYHGRQWHAEQLLDRKQGRTVSVVLPARDEAETVGEIVGALRAQLVEAVPLIDELVVIDSDSTDATAEVAAAAGARVFRQDEILPAQGNVPGKGEALWKSLAVTNGDILAFIDSDLKEFDTNFAVGLLGPLLTEPGVQFVKSCYDRPLNDGTTILPAGGGRVTELVARPLLNLFWPQLSGLVQPLAGEYAGRRSLLERIPFVSGYGVEIGMLIDVLEAVGLDAMAQVDLGARSHRNSSDASLARMAAQIQLTVQSRLRCDSPAGGHAAELTQFLREGDRFLADTHEIVVRERPPMVHVPEYGAVPAGRVA</sequence>
<keyword evidence="5" id="KW-0808">Transferase</keyword>
<dbReference type="NCBIfam" id="NF010496">
    <property type="entry name" value="PRK13915.1"/>
    <property type="match status" value="1"/>
</dbReference>